<evidence type="ECO:0000256" key="1">
    <source>
        <dbReference type="ARBA" id="ARBA00004123"/>
    </source>
</evidence>
<feature type="region of interest" description="Disordered" evidence="8">
    <location>
        <begin position="1"/>
        <end position="68"/>
    </location>
</feature>
<dbReference type="InterPro" id="IPR051763">
    <property type="entry name" value="Copper_Homeo_Regul"/>
</dbReference>
<dbReference type="SMART" id="SM00412">
    <property type="entry name" value="Cu_FIST"/>
    <property type="match status" value="1"/>
</dbReference>
<dbReference type="GO" id="GO:0006879">
    <property type="term" value="P:intracellular iron ion homeostasis"/>
    <property type="evidence" value="ECO:0000318"/>
    <property type="project" value="GO_Central"/>
</dbReference>
<feature type="domain" description="Copper-fist" evidence="9">
    <location>
        <begin position="92"/>
        <end position="129"/>
    </location>
</feature>
<keyword evidence="2" id="KW-0479">Metal-binding</keyword>
<feature type="compositionally biased region" description="Polar residues" evidence="8">
    <location>
        <begin position="35"/>
        <end position="55"/>
    </location>
</feature>
<dbReference type="PANTHER" id="PTHR28088:SF5">
    <property type="entry name" value="TRANSCRIPTIONAL ACTIVATOR HAA1-RELATED"/>
    <property type="match status" value="1"/>
</dbReference>
<comment type="subcellular location">
    <subcellularLocation>
        <location evidence="1">Nucleus</location>
    </subcellularLocation>
</comment>
<dbReference type="RefSeq" id="XP_011389193.1">
    <property type="nucleotide sequence ID" value="XM_011390891.1"/>
</dbReference>
<dbReference type="GO" id="GO:0006878">
    <property type="term" value="P:intracellular copper ion homeostasis"/>
    <property type="evidence" value="ECO:0000318"/>
    <property type="project" value="GO_Central"/>
</dbReference>
<dbReference type="GO" id="GO:0000978">
    <property type="term" value="F:RNA polymerase II cis-regulatory region sequence-specific DNA binding"/>
    <property type="evidence" value="ECO:0000318"/>
    <property type="project" value="GO_Central"/>
</dbReference>
<dbReference type="PANTHER" id="PTHR28088">
    <property type="entry name" value="TRANSCRIPTIONAL ACTIVATOR HAA1-RELATED"/>
    <property type="match status" value="1"/>
</dbReference>
<dbReference type="AlphaFoldDB" id="A0A0D1E4F3"/>
<proteinExistence type="predicted"/>
<reference evidence="10 11" key="1">
    <citation type="journal article" date="2006" name="Nature">
        <title>Insights from the genome of the biotrophic fungal plant pathogen Ustilago maydis.</title>
        <authorList>
            <person name="Kamper J."/>
            <person name="Kahmann R."/>
            <person name="Bolker M."/>
            <person name="Ma L.J."/>
            <person name="Brefort T."/>
            <person name="Saville B.J."/>
            <person name="Banuett F."/>
            <person name="Kronstad J.W."/>
            <person name="Gold S.E."/>
            <person name="Muller O."/>
            <person name="Perlin M.H."/>
            <person name="Wosten H.A."/>
            <person name="de Vries R."/>
            <person name="Ruiz-Herrera J."/>
            <person name="Reynaga-Pena C.G."/>
            <person name="Snetselaar K."/>
            <person name="McCann M."/>
            <person name="Perez-Martin J."/>
            <person name="Feldbrugge M."/>
            <person name="Basse C.W."/>
            <person name="Steinberg G."/>
            <person name="Ibeas J.I."/>
            <person name="Holloman W."/>
            <person name="Guzman P."/>
            <person name="Farman M."/>
            <person name="Stajich J.E."/>
            <person name="Sentandreu R."/>
            <person name="Gonzalez-Prieto J.M."/>
            <person name="Kennell J.C."/>
            <person name="Molina L."/>
            <person name="Schirawski J."/>
            <person name="Mendoza-Mendoza A."/>
            <person name="Greilinger D."/>
            <person name="Munch K."/>
            <person name="Rossel N."/>
            <person name="Scherer M."/>
            <person name="Vranes M."/>
            <person name="Ladendorf O."/>
            <person name="Vincon V."/>
            <person name="Fuchs U."/>
            <person name="Sandrock B."/>
            <person name="Meng S."/>
            <person name="Ho E.C."/>
            <person name="Cahill M.J."/>
            <person name="Boyce K.J."/>
            <person name="Klose J."/>
            <person name="Klosterman S.J."/>
            <person name="Deelstra H.J."/>
            <person name="Ortiz-Castellanos L."/>
            <person name="Li W."/>
            <person name="Sanchez-Alonso P."/>
            <person name="Schreier P.H."/>
            <person name="Hauser-Hahn I."/>
            <person name="Vaupel M."/>
            <person name="Koopmann E."/>
            <person name="Friedrich G."/>
            <person name="Voss H."/>
            <person name="Schluter T."/>
            <person name="Margolis J."/>
            <person name="Platt D."/>
            <person name="Swimmer C."/>
            <person name="Gnirke A."/>
            <person name="Chen F."/>
            <person name="Vysotskaia V."/>
            <person name="Mannhaupt G."/>
            <person name="Guldener U."/>
            <person name="Munsterkotter M."/>
            <person name="Haase D."/>
            <person name="Oesterheld M."/>
            <person name="Mewes H.W."/>
            <person name="Mauceli E.W."/>
            <person name="DeCaprio D."/>
            <person name="Wade C.M."/>
            <person name="Butler J."/>
            <person name="Young S."/>
            <person name="Jaffe D.B."/>
            <person name="Calvo S."/>
            <person name="Nusbaum C."/>
            <person name="Galagan J."/>
            <person name="Birren B.W."/>
        </authorList>
    </citation>
    <scope>NUCLEOTIDE SEQUENCE [LARGE SCALE GENOMIC DNA]</scope>
    <source>
        <strain evidence="11">DSM 14603 / FGSC 9021 / UM521</strain>
    </source>
</reference>
<evidence type="ECO:0000256" key="8">
    <source>
        <dbReference type="SAM" id="MobiDB-lite"/>
    </source>
</evidence>
<evidence type="ECO:0000256" key="4">
    <source>
        <dbReference type="ARBA" id="ARBA00023008"/>
    </source>
</evidence>
<evidence type="ECO:0000256" key="7">
    <source>
        <dbReference type="ARBA" id="ARBA00023242"/>
    </source>
</evidence>
<dbReference type="eggNOG" id="ENOG502S7CA">
    <property type="taxonomic scope" value="Eukaryota"/>
</dbReference>
<evidence type="ECO:0000256" key="6">
    <source>
        <dbReference type="ARBA" id="ARBA00023163"/>
    </source>
</evidence>
<dbReference type="GO" id="GO:0005507">
    <property type="term" value="F:copper ion binding"/>
    <property type="evidence" value="ECO:0000318"/>
    <property type="project" value="GO_Central"/>
</dbReference>
<sequence length="610" mass="64026">MAATTASAARPSSLFYHRYSDPTISPSRFRESSHTRNLSSSPSTSNARDTTTHRMSVSIPPPPHDQPSELVRIAPARRSSHGDAPTEPPAAGLKYACASCIRGHRTSSCNHKDGSKGPLYPIRSKGRPPTQCEICRKKRKESGRHVRCDCTGKKTSSAATSAAATAHLPKKTVAPNSNVSILPRVDKTAAITKTVDCLNDPRPYKRSKISTQSSSTQSHISSLGHKDNDADAASDVSLQSSTHGNVLAPIHPPRSHHSWSLPSIHSAHEAPRDYEGRVSASQSNREAALPRYPRLSLSSLMNPCGCRSTGACTCCSDQRQRRSPVSPQQSTHGMDDCDPGNCSCAGDSCLQPWHSAATSATLAKPASSEAGSSQVATSACCSGKGATASAAPSIELLLQAVDMSTEFVPPPCGCGKNCRCARCLAKQDANSQQRPEAFNRAPSTITTSSVSPRTPPAALSDIPPAASMVSSIAPGCDDCAACDLALERPSGIGAVDSWMDNQRDLQRPSTNIPSPSKHRSPSAESRSHSASTSRRTSQAELHGIGQRGVSPLTVSVPTLHGGLLTSEAGNGSDNEVRAELVLVHPKCAACLEVVRSKGVGVLSSVPGSAK</sequence>
<dbReference type="EMBL" id="CM003145">
    <property type="protein sequence ID" value="KIS69335.1"/>
    <property type="molecule type" value="Genomic_DNA"/>
</dbReference>
<keyword evidence="11" id="KW-1185">Reference proteome</keyword>
<protein>
    <recommendedName>
        <fullName evidence="9">Copper-fist domain-containing protein</fullName>
    </recommendedName>
</protein>
<dbReference type="SUPFAM" id="SSF57879">
    <property type="entry name" value="Zinc domain conserved in yeast copper-regulated transcription factors"/>
    <property type="match status" value="1"/>
</dbReference>
<dbReference type="InterPro" id="IPR036395">
    <property type="entry name" value="Cu_fist_DNA-bd_dom_sf"/>
</dbReference>
<evidence type="ECO:0000256" key="2">
    <source>
        <dbReference type="ARBA" id="ARBA00022723"/>
    </source>
</evidence>
<feature type="compositionally biased region" description="Basic and acidic residues" evidence="8">
    <location>
        <begin position="266"/>
        <end position="276"/>
    </location>
</feature>
<feature type="compositionally biased region" description="Low complexity" evidence="8">
    <location>
        <begin position="522"/>
        <end position="536"/>
    </location>
</feature>
<evidence type="ECO:0000256" key="5">
    <source>
        <dbReference type="ARBA" id="ARBA00023015"/>
    </source>
</evidence>
<evidence type="ECO:0000256" key="3">
    <source>
        <dbReference type="ARBA" id="ARBA00022833"/>
    </source>
</evidence>
<dbReference type="FunFam" id="3.90.430.10:FF:000001">
    <property type="entry name" value="Copper fist DNA-binding protein"/>
    <property type="match status" value="1"/>
</dbReference>
<keyword evidence="3" id="KW-0862">Zinc</keyword>
<feature type="region of interest" description="Disordered" evidence="8">
    <location>
        <begin position="200"/>
        <end position="290"/>
    </location>
</feature>
<dbReference type="GO" id="GO:0005634">
    <property type="term" value="C:nucleus"/>
    <property type="evidence" value="ECO:0000318"/>
    <property type="project" value="GO_Central"/>
</dbReference>
<feature type="region of interest" description="Disordered" evidence="8">
    <location>
        <begin position="108"/>
        <end position="130"/>
    </location>
</feature>
<keyword evidence="6" id="KW-0804">Transcription</keyword>
<organism evidence="10 11">
    <name type="scientific">Mycosarcoma maydis</name>
    <name type="common">Corn smut fungus</name>
    <name type="synonym">Ustilago maydis</name>
    <dbReference type="NCBI Taxonomy" id="5270"/>
    <lineage>
        <taxon>Eukaryota</taxon>
        <taxon>Fungi</taxon>
        <taxon>Dikarya</taxon>
        <taxon>Basidiomycota</taxon>
        <taxon>Ustilaginomycotina</taxon>
        <taxon>Ustilaginomycetes</taxon>
        <taxon>Ustilaginales</taxon>
        <taxon>Ustilaginaceae</taxon>
        <taxon>Mycosarcoma</taxon>
    </lineage>
</organism>
<dbReference type="GeneID" id="23566358"/>
<dbReference type="Gene3D" id="3.90.430.10">
    <property type="entry name" value="Copper fist DNA-binding domain"/>
    <property type="match status" value="1"/>
</dbReference>
<keyword evidence="4" id="KW-0186">Copper</keyword>
<dbReference type="GO" id="GO:0045944">
    <property type="term" value="P:positive regulation of transcription by RNA polymerase II"/>
    <property type="evidence" value="ECO:0000318"/>
    <property type="project" value="GO_Central"/>
</dbReference>
<dbReference type="GO" id="GO:0000981">
    <property type="term" value="F:DNA-binding transcription factor activity, RNA polymerase II-specific"/>
    <property type="evidence" value="ECO:0000318"/>
    <property type="project" value="GO_Central"/>
</dbReference>
<dbReference type="SMART" id="SM01090">
    <property type="entry name" value="Copper-fist"/>
    <property type="match status" value="1"/>
</dbReference>
<evidence type="ECO:0000313" key="10">
    <source>
        <dbReference type="EMBL" id="KIS69335.1"/>
    </source>
</evidence>
<name>A0A0D1E4F3_MYCMD</name>
<keyword evidence="7" id="KW-0539">Nucleus</keyword>
<dbReference type="Pfam" id="PF00649">
    <property type="entry name" value="Copper-fist"/>
    <property type="match status" value="1"/>
</dbReference>
<gene>
    <name evidence="10" type="ORF">UMAG_10311</name>
</gene>
<feature type="region of interest" description="Disordered" evidence="8">
    <location>
        <begin position="504"/>
        <end position="552"/>
    </location>
</feature>
<evidence type="ECO:0000259" key="9">
    <source>
        <dbReference type="PROSITE" id="PS50073"/>
    </source>
</evidence>
<evidence type="ECO:0000313" key="11">
    <source>
        <dbReference type="Proteomes" id="UP000000561"/>
    </source>
</evidence>
<dbReference type="InterPro" id="IPR001083">
    <property type="entry name" value="Cu_fist_DNA-bd_dom"/>
</dbReference>
<accession>A0A0D1E4F3</accession>
<keyword evidence="5" id="KW-0805">Transcription regulation</keyword>
<dbReference type="InParanoid" id="A0A0D1E4F3"/>
<dbReference type="VEuPathDB" id="FungiDB:UMAG_10311"/>
<dbReference type="OrthoDB" id="5600085at2759"/>
<dbReference type="STRING" id="237631.A0A0D1E4F3"/>
<dbReference type="KEGG" id="uma:UMAG_10311"/>
<feature type="compositionally biased region" description="Low complexity" evidence="8">
    <location>
        <begin position="209"/>
        <end position="222"/>
    </location>
</feature>
<dbReference type="Proteomes" id="UP000000561">
    <property type="component" value="Chromosome 6"/>
</dbReference>
<dbReference type="PROSITE" id="PS50073">
    <property type="entry name" value="COPPER_FIST_2"/>
    <property type="match status" value="1"/>
</dbReference>